<dbReference type="Proteomes" id="UP000192478">
    <property type="component" value="Chromosome"/>
</dbReference>
<proteinExistence type="inferred from homology"/>
<accession>A0AAC9WHD8</accession>
<sequence length="529" mass="59408">MKKVLKFKRGVGLLIILAIVFLAVGCSSNSNNDVDASSETITSEQVLTIGMDKNTATLDVLKTPDPLVWFPGHHINETLVYPGHDMKPEALLAESWERIDEVAWRFKLRQGVSFHDGTAFNAEAVKFSLERQQEEGPAWTTPPIKEIIVEDDYTIQIITEESFSPLLEWLMNPVASIVSPTAVQQQGDGYEMNPCGTGPFKVEAFVPEQEIVLVRNDDYWGEKPVLEKVIYKIITDSSARTMALRAGEVDIIRDLNAPEIEAFKNSEYQILSVPGVRTHYFGFNATKDVFKDVRVRKAINHAIDRNAIVEKVLLGYGHNITGIVSPAIPGHLGQAWYPYDPEIAMGLFEEAGYTLNSNNIMEHNGTPLELDIIIQPWSSYWKPAAEVIQAQLQQIGIKVNVQVMERGAFNELRDAGKYDIFASTTPGVHGGADYQLMSRFHSELFGASTHASPGYVNKEIETLLEEARKELKEEKREEMYRKVQEIIYEDAALIPYVHDEEVVIVNSRVKGFQPHSSVWAVDLKGVYVE</sequence>
<dbReference type="GO" id="GO:1904680">
    <property type="term" value="F:peptide transmembrane transporter activity"/>
    <property type="evidence" value="ECO:0007669"/>
    <property type="project" value="TreeGrafter"/>
</dbReference>
<evidence type="ECO:0000259" key="5">
    <source>
        <dbReference type="Pfam" id="PF00496"/>
    </source>
</evidence>
<dbReference type="KEGG" id="cfm:BJL90_00050"/>
<keyword evidence="3" id="KW-0813">Transport</keyword>
<dbReference type="Pfam" id="PF00496">
    <property type="entry name" value="SBP_bac_5"/>
    <property type="match status" value="1"/>
</dbReference>
<dbReference type="Proteomes" id="UP000177894">
    <property type="component" value="Chromosome"/>
</dbReference>
<organism evidence="7 9">
    <name type="scientific">Clostridium formicaceticum</name>
    <dbReference type="NCBI Taxonomy" id="1497"/>
    <lineage>
        <taxon>Bacteria</taxon>
        <taxon>Bacillati</taxon>
        <taxon>Bacillota</taxon>
        <taxon>Clostridia</taxon>
        <taxon>Eubacteriales</taxon>
        <taxon>Clostridiaceae</taxon>
        <taxon>Clostridium</taxon>
    </lineage>
</organism>
<keyword evidence="8" id="KW-1185">Reference proteome</keyword>
<dbReference type="PIRSF" id="PIRSF002741">
    <property type="entry name" value="MppA"/>
    <property type="match status" value="1"/>
</dbReference>
<evidence type="ECO:0000256" key="3">
    <source>
        <dbReference type="ARBA" id="ARBA00022448"/>
    </source>
</evidence>
<dbReference type="PANTHER" id="PTHR30290">
    <property type="entry name" value="PERIPLASMIC BINDING COMPONENT OF ABC TRANSPORTER"/>
    <property type="match status" value="1"/>
</dbReference>
<dbReference type="Gene3D" id="3.40.190.10">
    <property type="entry name" value="Periplasmic binding protein-like II"/>
    <property type="match status" value="1"/>
</dbReference>
<evidence type="ECO:0000313" key="8">
    <source>
        <dbReference type="Proteomes" id="UP000177894"/>
    </source>
</evidence>
<dbReference type="SUPFAM" id="SSF53850">
    <property type="entry name" value="Periplasmic binding protein-like II"/>
    <property type="match status" value="1"/>
</dbReference>
<feature type="domain" description="Solute-binding protein family 5" evidence="5">
    <location>
        <begin position="87"/>
        <end position="441"/>
    </location>
</feature>
<dbReference type="GO" id="GO:0043190">
    <property type="term" value="C:ATP-binding cassette (ABC) transporter complex"/>
    <property type="evidence" value="ECO:0007669"/>
    <property type="project" value="InterPro"/>
</dbReference>
<name>A0AAC9WHD8_9CLOT</name>
<keyword evidence="4" id="KW-0732">Signal</keyword>
<dbReference type="RefSeq" id="WP_070963202.1">
    <property type="nucleotide sequence ID" value="NZ_CP017603.1"/>
</dbReference>
<dbReference type="CDD" id="cd08490">
    <property type="entry name" value="PBP2_NikA_DppA_OppA_like_3"/>
    <property type="match status" value="1"/>
</dbReference>
<dbReference type="InterPro" id="IPR030678">
    <property type="entry name" value="Peptide/Ni-bd"/>
</dbReference>
<dbReference type="GO" id="GO:0042597">
    <property type="term" value="C:periplasmic space"/>
    <property type="evidence" value="ECO:0007669"/>
    <property type="project" value="UniProtKB-ARBA"/>
</dbReference>
<dbReference type="EMBL" id="CP020559">
    <property type="protein sequence ID" value="ARE88831.1"/>
    <property type="molecule type" value="Genomic_DNA"/>
</dbReference>
<dbReference type="GO" id="GO:0030313">
    <property type="term" value="C:cell envelope"/>
    <property type="evidence" value="ECO:0007669"/>
    <property type="project" value="UniProtKB-SubCell"/>
</dbReference>
<dbReference type="InterPro" id="IPR000914">
    <property type="entry name" value="SBP_5_dom"/>
</dbReference>
<comment type="subcellular location">
    <subcellularLocation>
        <location evidence="1">Cell envelope</location>
    </subcellularLocation>
</comment>
<dbReference type="InterPro" id="IPR039424">
    <property type="entry name" value="SBP_5"/>
</dbReference>
<evidence type="ECO:0000256" key="1">
    <source>
        <dbReference type="ARBA" id="ARBA00004196"/>
    </source>
</evidence>
<evidence type="ECO:0000256" key="4">
    <source>
        <dbReference type="ARBA" id="ARBA00022729"/>
    </source>
</evidence>
<evidence type="ECO:0000313" key="7">
    <source>
        <dbReference type="EMBL" id="ARE88831.1"/>
    </source>
</evidence>
<reference evidence="6 8" key="1">
    <citation type="submission" date="2016-10" db="EMBL/GenBank/DDBJ databases">
        <title>Complete Genome Sequence of Acetogen Clostridium formicoaceticum ATCC 27076.</title>
        <authorList>
            <person name="Bao T."/>
            <person name="Cheng C."/>
            <person name="Zhao J."/>
            <person name="Yang S.-T."/>
            <person name="Wang J."/>
            <person name="Wang M."/>
        </authorList>
    </citation>
    <scope>NUCLEOTIDE SEQUENCE [LARGE SCALE GENOMIC DNA]</scope>
    <source>
        <strain evidence="6 8">ATCC 27076</strain>
    </source>
</reference>
<dbReference type="EMBL" id="CP017603">
    <property type="protein sequence ID" value="AOY74484.1"/>
    <property type="molecule type" value="Genomic_DNA"/>
</dbReference>
<reference evidence="7 9" key="2">
    <citation type="submission" date="2017-03" db="EMBL/GenBank/DDBJ databases">
        <title>Complete sequence of Clostridium formicaceticum DSM 92.</title>
        <authorList>
            <person name="Poehlein A."/>
            <person name="Karl M."/>
            <person name="Bengelsdorf F.R."/>
            <person name="Duerre P."/>
            <person name="Daniel R."/>
        </authorList>
    </citation>
    <scope>NUCLEOTIDE SEQUENCE [LARGE SCALE GENOMIC DNA]</scope>
    <source>
        <strain evidence="7 9">DSM 92</strain>
    </source>
</reference>
<dbReference type="Gene3D" id="3.90.76.10">
    <property type="entry name" value="Dipeptide-binding Protein, Domain 1"/>
    <property type="match status" value="1"/>
</dbReference>
<comment type="similarity">
    <text evidence="2">Belongs to the bacterial solute-binding protein 5 family.</text>
</comment>
<gene>
    <name evidence="7" type="primary">gsiB</name>
    <name evidence="6" type="ORF">BJL90_00050</name>
    <name evidence="7" type="ORF">CLFO_32370</name>
</gene>
<dbReference type="PROSITE" id="PS51257">
    <property type="entry name" value="PROKAR_LIPOPROTEIN"/>
    <property type="match status" value="1"/>
</dbReference>
<dbReference type="AlphaFoldDB" id="A0AAC9WHD8"/>
<evidence type="ECO:0000256" key="2">
    <source>
        <dbReference type="ARBA" id="ARBA00005695"/>
    </source>
</evidence>
<protein>
    <submittedName>
        <fullName evidence="7">Glutathione-binding protein GsiB</fullName>
    </submittedName>
</protein>
<dbReference type="GO" id="GO:0015833">
    <property type="term" value="P:peptide transport"/>
    <property type="evidence" value="ECO:0007669"/>
    <property type="project" value="TreeGrafter"/>
</dbReference>
<dbReference type="PANTHER" id="PTHR30290:SF10">
    <property type="entry name" value="PERIPLASMIC OLIGOPEPTIDE-BINDING PROTEIN-RELATED"/>
    <property type="match status" value="1"/>
</dbReference>
<dbReference type="Gene3D" id="3.10.105.10">
    <property type="entry name" value="Dipeptide-binding Protein, Domain 3"/>
    <property type="match status" value="1"/>
</dbReference>
<evidence type="ECO:0000313" key="6">
    <source>
        <dbReference type="EMBL" id="AOY74484.1"/>
    </source>
</evidence>
<evidence type="ECO:0000313" key="9">
    <source>
        <dbReference type="Proteomes" id="UP000192478"/>
    </source>
</evidence>